<dbReference type="AlphaFoldDB" id="A0A5C3M257"/>
<dbReference type="GO" id="GO:0006388">
    <property type="term" value="P:tRNA splicing, via endonucleolytic cleavage and ligation"/>
    <property type="evidence" value="ECO:0007669"/>
    <property type="project" value="TreeGrafter"/>
</dbReference>
<dbReference type="EC" id="2.7.1.160" evidence="3"/>
<dbReference type="PANTHER" id="PTHR12684">
    <property type="entry name" value="PUTATIVE PHOSPHOTRANSFERASE"/>
    <property type="match status" value="1"/>
</dbReference>
<dbReference type="SUPFAM" id="SSF56399">
    <property type="entry name" value="ADP-ribosylation"/>
    <property type="match status" value="1"/>
</dbReference>
<evidence type="ECO:0000256" key="3">
    <source>
        <dbReference type="ARBA" id="ARBA00012007"/>
    </source>
</evidence>
<evidence type="ECO:0000313" key="8">
    <source>
        <dbReference type="EMBL" id="TFK39444.1"/>
    </source>
</evidence>
<evidence type="ECO:0000256" key="4">
    <source>
        <dbReference type="ARBA" id="ARBA00022679"/>
    </source>
</evidence>
<proteinExistence type="inferred from homology"/>
<comment type="function">
    <text evidence="1">Catalyzes the last step of tRNA splicing, the transfer of the splice junction 2'-phosphate from ligated tRNA to NAD to produce ADP-ribose 1''-2'' cyclic phosphate.</text>
</comment>
<keyword evidence="4" id="KW-0808">Transferase</keyword>
<name>A0A5C3M257_9AGAR</name>
<dbReference type="Gene3D" id="3.20.170.30">
    <property type="match status" value="1"/>
</dbReference>
<gene>
    <name evidence="8" type="ORF">BDQ12DRAFT_56350</name>
</gene>
<sequence length="349" mass="40364">MLRGCQLLSQGTWQHAQRAFGTQLAIKQKMVPPTSLFATELRKDKPPHAVQSDYQPTGPSMTQNSLPRIVQTQVESATSVCYQLRNASGELYYSPRRRVRPSPDKKTWKHPFDTRPSQVYRPEFTKFPKPTMWKYRGNADRGEKWFGIQAGWLLRVGAPRLKLHMRADGYVAVNDILRLADFEHLDLKAFKKFVEYDPPQRFQLSLEDETPDGSEKVLWVRAKRGHQLTGVDYATRRIHRSTQARMAVYRIESKQWNDIRRNGISIDETGLIVMSQSILVHKRDLGWESSVTHTFLYIYVDLELAMAEGIKFYRSRRDKILSQGNAKGIIPPKYFKKVLVAEVSKQKVA</sequence>
<dbReference type="Pfam" id="PF01885">
    <property type="entry name" value="PTS_2-RNA"/>
    <property type="match status" value="1"/>
</dbReference>
<organism evidence="8 9">
    <name type="scientific">Crucibulum laeve</name>
    <dbReference type="NCBI Taxonomy" id="68775"/>
    <lineage>
        <taxon>Eukaryota</taxon>
        <taxon>Fungi</taxon>
        <taxon>Dikarya</taxon>
        <taxon>Basidiomycota</taxon>
        <taxon>Agaricomycotina</taxon>
        <taxon>Agaricomycetes</taxon>
        <taxon>Agaricomycetidae</taxon>
        <taxon>Agaricales</taxon>
        <taxon>Agaricineae</taxon>
        <taxon>Nidulariaceae</taxon>
        <taxon>Crucibulum</taxon>
    </lineage>
</organism>
<dbReference type="InterPro" id="IPR002745">
    <property type="entry name" value="Ptrans_KptA/Tpt1"/>
</dbReference>
<keyword evidence="9" id="KW-1185">Reference proteome</keyword>
<evidence type="ECO:0000313" key="9">
    <source>
        <dbReference type="Proteomes" id="UP000308652"/>
    </source>
</evidence>
<protein>
    <recommendedName>
        <fullName evidence="3">2'-phosphotransferase</fullName>
        <ecNumber evidence="3">2.7.1.160</ecNumber>
    </recommendedName>
</protein>
<evidence type="ECO:0000256" key="1">
    <source>
        <dbReference type="ARBA" id="ARBA00003343"/>
    </source>
</evidence>
<dbReference type="Proteomes" id="UP000308652">
    <property type="component" value="Unassembled WGS sequence"/>
</dbReference>
<evidence type="ECO:0000256" key="6">
    <source>
        <dbReference type="ARBA" id="ARBA00047949"/>
    </source>
</evidence>
<dbReference type="Gene3D" id="1.10.10.970">
    <property type="entry name" value="RNA 2'-phosphotransferase, Tpt1/KptA family, N-terminal domain"/>
    <property type="match status" value="1"/>
</dbReference>
<dbReference type="InterPro" id="IPR042080">
    <property type="entry name" value="RNA_2'-PTrans_N"/>
</dbReference>
<evidence type="ECO:0000256" key="2">
    <source>
        <dbReference type="ARBA" id="ARBA00009836"/>
    </source>
</evidence>
<dbReference type="OrthoDB" id="419694at2759"/>
<dbReference type="PANTHER" id="PTHR12684:SF2">
    <property type="entry name" value="TRNA 2'-PHOSPHOTRANSFERASE 1"/>
    <property type="match status" value="1"/>
</dbReference>
<feature type="compositionally biased region" description="Polar residues" evidence="7">
    <location>
        <begin position="52"/>
        <end position="64"/>
    </location>
</feature>
<comment type="similarity">
    <text evidence="2">Belongs to the KptA/TPT1 family.</text>
</comment>
<feature type="region of interest" description="Disordered" evidence="7">
    <location>
        <begin position="45"/>
        <end position="64"/>
    </location>
</feature>
<evidence type="ECO:0000256" key="7">
    <source>
        <dbReference type="SAM" id="MobiDB-lite"/>
    </source>
</evidence>
<comment type="catalytic activity">
    <reaction evidence="6">
        <text>2'-phospho-[ligated tRNA] + NAD(+) = mature tRNA + ADP-alpha-D-ribose 1'',2''-cyclic phosphate + nicotinamide</text>
        <dbReference type="Rhea" id="RHEA:23324"/>
        <dbReference type="Rhea" id="RHEA-COMP:11106"/>
        <dbReference type="Rhea" id="RHEA-COMP:11107"/>
        <dbReference type="ChEBI" id="CHEBI:17154"/>
        <dbReference type="ChEBI" id="CHEBI:57540"/>
        <dbReference type="ChEBI" id="CHEBI:76596"/>
        <dbReference type="ChEBI" id="CHEBI:82883"/>
        <dbReference type="ChEBI" id="CHEBI:85027"/>
        <dbReference type="EC" id="2.7.1.160"/>
    </reaction>
</comment>
<accession>A0A5C3M257</accession>
<reference evidence="8 9" key="1">
    <citation type="journal article" date="2019" name="Nat. Ecol. Evol.">
        <title>Megaphylogeny resolves global patterns of mushroom evolution.</title>
        <authorList>
            <person name="Varga T."/>
            <person name="Krizsan K."/>
            <person name="Foldi C."/>
            <person name="Dima B."/>
            <person name="Sanchez-Garcia M."/>
            <person name="Sanchez-Ramirez S."/>
            <person name="Szollosi G.J."/>
            <person name="Szarkandi J.G."/>
            <person name="Papp V."/>
            <person name="Albert L."/>
            <person name="Andreopoulos W."/>
            <person name="Angelini C."/>
            <person name="Antonin V."/>
            <person name="Barry K.W."/>
            <person name="Bougher N.L."/>
            <person name="Buchanan P."/>
            <person name="Buyck B."/>
            <person name="Bense V."/>
            <person name="Catcheside P."/>
            <person name="Chovatia M."/>
            <person name="Cooper J."/>
            <person name="Damon W."/>
            <person name="Desjardin D."/>
            <person name="Finy P."/>
            <person name="Geml J."/>
            <person name="Haridas S."/>
            <person name="Hughes K."/>
            <person name="Justo A."/>
            <person name="Karasinski D."/>
            <person name="Kautmanova I."/>
            <person name="Kiss B."/>
            <person name="Kocsube S."/>
            <person name="Kotiranta H."/>
            <person name="LaButti K.M."/>
            <person name="Lechner B.E."/>
            <person name="Liimatainen K."/>
            <person name="Lipzen A."/>
            <person name="Lukacs Z."/>
            <person name="Mihaltcheva S."/>
            <person name="Morgado L.N."/>
            <person name="Niskanen T."/>
            <person name="Noordeloos M.E."/>
            <person name="Ohm R.A."/>
            <person name="Ortiz-Santana B."/>
            <person name="Ovrebo C."/>
            <person name="Racz N."/>
            <person name="Riley R."/>
            <person name="Savchenko A."/>
            <person name="Shiryaev A."/>
            <person name="Soop K."/>
            <person name="Spirin V."/>
            <person name="Szebenyi C."/>
            <person name="Tomsovsky M."/>
            <person name="Tulloss R.E."/>
            <person name="Uehling J."/>
            <person name="Grigoriev I.V."/>
            <person name="Vagvolgyi C."/>
            <person name="Papp T."/>
            <person name="Martin F.M."/>
            <person name="Miettinen O."/>
            <person name="Hibbett D.S."/>
            <person name="Nagy L.G."/>
        </authorList>
    </citation>
    <scope>NUCLEOTIDE SEQUENCE [LARGE SCALE GENOMIC DNA]</scope>
    <source>
        <strain evidence="8 9">CBS 166.37</strain>
    </source>
</reference>
<dbReference type="STRING" id="68775.A0A5C3M257"/>
<evidence type="ECO:0000256" key="5">
    <source>
        <dbReference type="ARBA" id="ARBA00023027"/>
    </source>
</evidence>
<dbReference type="EMBL" id="ML213599">
    <property type="protein sequence ID" value="TFK39444.1"/>
    <property type="molecule type" value="Genomic_DNA"/>
</dbReference>
<keyword evidence="5" id="KW-0520">NAD</keyword>
<dbReference type="InterPro" id="IPR042081">
    <property type="entry name" value="RNA_2'-PTrans_C"/>
</dbReference>
<dbReference type="GO" id="GO:0000215">
    <property type="term" value="F:tRNA 2'-phosphotransferase activity"/>
    <property type="evidence" value="ECO:0007669"/>
    <property type="project" value="UniProtKB-EC"/>
</dbReference>